<evidence type="ECO:0000256" key="3">
    <source>
        <dbReference type="SAM" id="SignalP"/>
    </source>
</evidence>
<accession>A0A812M8M4</accession>
<feature type="chain" id="PRO_5032743695" evidence="3">
    <location>
        <begin position="26"/>
        <end position="568"/>
    </location>
</feature>
<keyword evidence="5" id="KW-1185">Reference proteome</keyword>
<keyword evidence="3" id="KW-0732">Signal</keyword>
<feature type="signal peptide" evidence="3">
    <location>
        <begin position="1"/>
        <end position="25"/>
    </location>
</feature>
<feature type="transmembrane region" description="Helical" evidence="2">
    <location>
        <begin position="236"/>
        <end position="259"/>
    </location>
</feature>
<gene>
    <name evidence="4" type="primary">PEG3</name>
    <name evidence="4" type="ORF">SNEC2469_LOCUS5303</name>
</gene>
<feature type="region of interest" description="Disordered" evidence="1">
    <location>
        <begin position="31"/>
        <end position="107"/>
    </location>
</feature>
<feature type="transmembrane region" description="Helical" evidence="2">
    <location>
        <begin position="177"/>
        <end position="199"/>
    </location>
</feature>
<feature type="transmembrane region" description="Helical" evidence="2">
    <location>
        <begin position="536"/>
        <end position="559"/>
    </location>
</feature>
<dbReference type="OrthoDB" id="437752at2759"/>
<dbReference type="AlphaFoldDB" id="A0A812M8M4"/>
<comment type="caution">
    <text evidence="4">The sequence shown here is derived from an EMBL/GenBank/DDBJ whole genome shotgun (WGS) entry which is preliminary data.</text>
</comment>
<dbReference type="EMBL" id="CAJNJA010009958">
    <property type="protein sequence ID" value="CAE7252371.1"/>
    <property type="molecule type" value="Genomic_DNA"/>
</dbReference>
<dbReference type="Proteomes" id="UP000601435">
    <property type="component" value="Unassembled WGS sequence"/>
</dbReference>
<evidence type="ECO:0000256" key="1">
    <source>
        <dbReference type="SAM" id="MobiDB-lite"/>
    </source>
</evidence>
<feature type="transmembrane region" description="Helical" evidence="2">
    <location>
        <begin position="367"/>
        <end position="387"/>
    </location>
</feature>
<evidence type="ECO:0000256" key="2">
    <source>
        <dbReference type="SAM" id="Phobius"/>
    </source>
</evidence>
<evidence type="ECO:0000313" key="4">
    <source>
        <dbReference type="EMBL" id="CAE7252371.1"/>
    </source>
</evidence>
<keyword evidence="2" id="KW-0812">Transmembrane</keyword>
<feature type="transmembrane region" description="Helical" evidence="2">
    <location>
        <begin position="486"/>
        <end position="509"/>
    </location>
</feature>
<organism evidence="4 5">
    <name type="scientific">Symbiodinium necroappetens</name>
    <dbReference type="NCBI Taxonomy" id="1628268"/>
    <lineage>
        <taxon>Eukaryota</taxon>
        <taxon>Sar</taxon>
        <taxon>Alveolata</taxon>
        <taxon>Dinophyceae</taxon>
        <taxon>Suessiales</taxon>
        <taxon>Symbiodiniaceae</taxon>
        <taxon>Symbiodinium</taxon>
    </lineage>
</organism>
<reference evidence="4" key="1">
    <citation type="submission" date="2021-02" db="EMBL/GenBank/DDBJ databases">
        <authorList>
            <person name="Dougan E. K."/>
            <person name="Rhodes N."/>
            <person name="Thang M."/>
            <person name="Chan C."/>
        </authorList>
    </citation>
    <scope>NUCLEOTIDE SEQUENCE</scope>
</reference>
<protein>
    <submittedName>
        <fullName evidence="4">PEG3 protein</fullName>
    </submittedName>
</protein>
<keyword evidence="2" id="KW-0472">Membrane</keyword>
<evidence type="ECO:0000313" key="5">
    <source>
        <dbReference type="Proteomes" id="UP000601435"/>
    </source>
</evidence>
<sequence length="568" mass="63274">IVPAVMAVGLALCTLPCFLMDLARGQVLTQVGKETPEEDSVKEPPKEDSAKEPPQEDSAKEPPKEDSVKEPPKEDSAKEPPEVDSAKEPPKEDSVKEPPKEDSENEDPVKFSYHELEHLEQIGVQMGIVMKPVFVLQPSNFTWATELWVTQLSLAAFAAVQLFVSAVFHLRLLLLEPFMVCIEVAEYALILLCCIALVLGKQAAAKTTREYAICPSTIREQDIQTLLNKHLRRMSLLPFVPTLLLIYWCAAAFVVQPLLEQVSQKSLTLDSAQLFNRLYKATGLLNNECLLYCLFFKFMVDASVLARTVQSHAEAIAEKIDVKIIQEYKEFFSKGKEKDEIGTKWLDNLHISIVRLARVVLPRLGTISGPILAFAICNWALGFLRMFRHLAVAAGDGMSRNTDAATSVLQVLFVHLPIGLLCLLPLAQVSDSCDVLQEKVNNLREVAHPSDIDPIDRTEAYMQGANRGQGLGYQLYGTGMVVTKRALLALFAKAAGLASLILSASYQIIKLQLGVVKVRDAMVMMMVTTMRRMMRVLMMTMMMVMMMMMMMMMSMMVILTPDSLNSKP</sequence>
<name>A0A812M8M4_9DINO</name>
<proteinExistence type="predicted"/>
<feature type="non-terminal residue" evidence="4">
    <location>
        <position position="568"/>
    </location>
</feature>
<feature type="transmembrane region" description="Helical" evidence="2">
    <location>
        <begin position="408"/>
        <end position="427"/>
    </location>
</feature>
<keyword evidence="2" id="KW-1133">Transmembrane helix</keyword>
<feature type="compositionally biased region" description="Basic and acidic residues" evidence="1">
    <location>
        <begin position="39"/>
        <end position="107"/>
    </location>
</feature>